<evidence type="ECO:0000256" key="2">
    <source>
        <dbReference type="ARBA" id="ARBA00022692"/>
    </source>
</evidence>
<dbReference type="RefSeq" id="WP_131960168.1">
    <property type="nucleotide sequence ID" value="NZ_SMFL01000008.1"/>
</dbReference>
<dbReference type="Proteomes" id="UP000294850">
    <property type="component" value="Unassembled WGS sequence"/>
</dbReference>
<dbReference type="EMBL" id="SMFL01000008">
    <property type="protein sequence ID" value="TDE12747.1"/>
    <property type="molecule type" value="Genomic_DNA"/>
</dbReference>
<dbReference type="InterPro" id="IPR058982">
    <property type="entry name" value="Beta-barrel_AprE"/>
</dbReference>
<reference evidence="7 8" key="1">
    <citation type="submission" date="2019-03" db="EMBL/GenBank/DDBJ databases">
        <title>Dyadobacter AR-3-6 sp. nov., isolated from arctic soil.</title>
        <authorList>
            <person name="Chaudhary D.K."/>
        </authorList>
    </citation>
    <scope>NUCLEOTIDE SEQUENCE [LARGE SCALE GENOMIC DNA]</scope>
    <source>
        <strain evidence="7 8">AR-3-6</strain>
    </source>
</reference>
<feature type="transmembrane region" description="Helical" evidence="5">
    <location>
        <begin position="26"/>
        <end position="48"/>
    </location>
</feature>
<dbReference type="PRINTS" id="PR01490">
    <property type="entry name" value="RTXTOXIND"/>
</dbReference>
<keyword evidence="3 5" id="KW-1133">Transmembrane helix</keyword>
<evidence type="ECO:0000313" key="7">
    <source>
        <dbReference type="EMBL" id="TDE12747.1"/>
    </source>
</evidence>
<protein>
    <submittedName>
        <fullName evidence="7">HlyD family efflux transporter periplasmic adaptor subunit</fullName>
    </submittedName>
</protein>
<dbReference type="Pfam" id="PF26002">
    <property type="entry name" value="Beta-barrel_AprE"/>
    <property type="match status" value="1"/>
</dbReference>
<gene>
    <name evidence="7" type="ORF">E0F88_20570</name>
</gene>
<dbReference type="PANTHER" id="PTHR30386:SF26">
    <property type="entry name" value="TRANSPORT PROTEIN COMB"/>
    <property type="match status" value="1"/>
</dbReference>
<evidence type="ECO:0000256" key="4">
    <source>
        <dbReference type="ARBA" id="ARBA00023136"/>
    </source>
</evidence>
<evidence type="ECO:0000256" key="3">
    <source>
        <dbReference type="ARBA" id="ARBA00022989"/>
    </source>
</evidence>
<keyword evidence="4 5" id="KW-0472">Membrane</keyword>
<evidence type="ECO:0000313" key="8">
    <source>
        <dbReference type="Proteomes" id="UP000294850"/>
    </source>
</evidence>
<dbReference type="GO" id="GO:0016020">
    <property type="term" value="C:membrane"/>
    <property type="evidence" value="ECO:0007669"/>
    <property type="project" value="UniProtKB-SubCell"/>
</dbReference>
<name>A0A4R5DHL0_9BACT</name>
<keyword evidence="2 5" id="KW-0812">Transmembrane</keyword>
<evidence type="ECO:0000256" key="5">
    <source>
        <dbReference type="SAM" id="Phobius"/>
    </source>
</evidence>
<comment type="subcellular location">
    <subcellularLocation>
        <location evidence="1">Membrane</location>
        <topology evidence="1">Single-pass membrane protein</topology>
    </subcellularLocation>
</comment>
<dbReference type="OrthoDB" id="7057889at2"/>
<comment type="caution">
    <text evidence="7">The sequence shown here is derived from an EMBL/GenBank/DDBJ whole genome shotgun (WGS) entry which is preliminary data.</text>
</comment>
<sequence length="433" mass="49838">MEQAQEDVDMRSEAVRDFMDQPPKWLIRWGTLSLCLILSVAFAISWFIHYPTIVRAEFRLISNNLPKAVMLKTDGLIEELFVKENQKVKAGDILAYIESTSNHREILDLEKELNEIKALVTGKDFSRLSLVRLNDFEHLGEVQGAYQSFQQIFVQIKTLYGDGFYAKKRRLLLNDIERSETTAKQLDEQRVIYLRDSELAEKEYDVHKKLYSGKVIADVDIYREESKALAKLLPIKNIETLRINNENQKNTKVNEILELDRTVHEQTENFGQALNTLRSAIESWKSRYLLTAPETGNVFFATTLQEKQSLKAGIEVMYIGTGTKNYMGEIRIPQINSGRVNEGQRVLVKFQGYPFEEYGAVEGNITNIAKVPSQDNTYFLATMSLPNGLTTNFNKTLVYKTGMTASAEIVTEDLRLIERLFYQIRRMMTTTQH</sequence>
<feature type="domain" description="AprE-like beta-barrel" evidence="6">
    <location>
        <begin position="329"/>
        <end position="412"/>
    </location>
</feature>
<accession>A0A4R5DHL0</accession>
<organism evidence="7 8">
    <name type="scientific">Dyadobacter psychrotolerans</name>
    <dbReference type="NCBI Taxonomy" id="2541721"/>
    <lineage>
        <taxon>Bacteria</taxon>
        <taxon>Pseudomonadati</taxon>
        <taxon>Bacteroidota</taxon>
        <taxon>Cytophagia</taxon>
        <taxon>Cytophagales</taxon>
        <taxon>Spirosomataceae</taxon>
        <taxon>Dyadobacter</taxon>
    </lineage>
</organism>
<dbReference type="Gene3D" id="2.40.30.170">
    <property type="match status" value="1"/>
</dbReference>
<dbReference type="AlphaFoldDB" id="A0A4R5DHL0"/>
<evidence type="ECO:0000259" key="6">
    <source>
        <dbReference type="Pfam" id="PF26002"/>
    </source>
</evidence>
<dbReference type="PANTHER" id="PTHR30386">
    <property type="entry name" value="MEMBRANE FUSION SUBUNIT OF EMRAB-TOLC MULTIDRUG EFFLUX PUMP"/>
    <property type="match status" value="1"/>
</dbReference>
<dbReference type="InterPro" id="IPR050739">
    <property type="entry name" value="MFP"/>
</dbReference>
<dbReference type="Gene3D" id="2.40.50.100">
    <property type="match status" value="1"/>
</dbReference>
<evidence type="ECO:0000256" key="1">
    <source>
        <dbReference type="ARBA" id="ARBA00004167"/>
    </source>
</evidence>
<keyword evidence="8" id="KW-1185">Reference proteome</keyword>
<proteinExistence type="predicted"/>